<comment type="caution">
    <text evidence="2">The sequence shown here is derived from an EMBL/GenBank/DDBJ whole genome shotgun (WGS) entry which is preliminary data.</text>
</comment>
<dbReference type="Gene3D" id="3.30.2290.10">
    <property type="entry name" value="PmbA/TldD superfamily"/>
    <property type="match status" value="1"/>
</dbReference>
<evidence type="ECO:0000313" key="2">
    <source>
        <dbReference type="EMBL" id="NQE33128.1"/>
    </source>
</evidence>
<keyword evidence="2" id="KW-0378">Hydrolase</keyword>
<evidence type="ECO:0000259" key="1">
    <source>
        <dbReference type="Pfam" id="PF19289"/>
    </source>
</evidence>
<dbReference type="Pfam" id="PF19289">
    <property type="entry name" value="PmbA_TldD_3rd"/>
    <property type="match status" value="1"/>
</dbReference>
<gene>
    <name evidence="2" type="primary">pmbA_2</name>
    <name evidence="2" type="ORF">E5S67_00845</name>
</gene>
<organism evidence="2 3">
    <name type="scientific">Microcoleus asticus IPMA8</name>
    <dbReference type="NCBI Taxonomy" id="2563858"/>
    <lineage>
        <taxon>Bacteria</taxon>
        <taxon>Bacillati</taxon>
        <taxon>Cyanobacteriota</taxon>
        <taxon>Cyanophyceae</taxon>
        <taxon>Oscillatoriophycideae</taxon>
        <taxon>Oscillatoriales</taxon>
        <taxon>Microcoleaceae</taxon>
        <taxon>Microcoleus</taxon>
        <taxon>Microcoleus asticus</taxon>
    </lineage>
</organism>
<dbReference type="InterPro" id="IPR035068">
    <property type="entry name" value="TldD/PmbA_N"/>
</dbReference>
<dbReference type="RefSeq" id="WP_172185815.1">
    <property type="nucleotide sequence ID" value="NZ_CAWPPK010000002.1"/>
</dbReference>
<dbReference type="InterPro" id="IPR036059">
    <property type="entry name" value="TldD/PmbA_sf"/>
</dbReference>
<evidence type="ECO:0000313" key="3">
    <source>
        <dbReference type="Proteomes" id="UP000702425"/>
    </source>
</evidence>
<sequence>MIVTTSPASLSEDQALSVVEKAVKLSKAEEVFVSLSTGEESLSRFSENQISQNISKTVFNLSITSYFGNKSASAAVTEFDEDAIASAVKRSEELARIAPADPEWMPLLPPQTYDLRSPAFDAATATVSPLARAKMVQQACAIAGQGGAHGSGTLSADASLYAIASSTGLRACNQSTEADFSFTARIDNGSSWAQSTAWSINELPIAQLAEQVLDRAIASRNPREVTPGIYPVIFDGAAFADLLPWVIWSLDARAADEGRSFMSIADAEGKPAGNRAGEQLFSPLVQVQRDPAHPLLRSDTFFGDGLSNNYLEIIKDGVPQSLSYSRYWAAQKGKEAKGAYYPIVMTGSDQSLADLIAQTERGIFVSRAWYVRYVNPKTLEVTGMTRDGTFWIEDGKIAYPIKNLRFNQVLPDMLRDVDAVSAVKRYGGSVVPGVRVKAFNFTSITDSL</sequence>
<accession>A0ABX2CSN0</accession>
<dbReference type="Proteomes" id="UP000702425">
    <property type="component" value="Unassembled WGS sequence"/>
</dbReference>
<dbReference type="PANTHER" id="PTHR43666:SF1">
    <property type="entry name" value="CONSERVED PROTEIN"/>
    <property type="match status" value="1"/>
</dbReference>
<name>A0ABX2CSN0_9CYAN</name>
<dbReference type="PANTHER" id="PTHR43666">
    <property type="entry name" value="TLDD PROTEIN"/>
    <property type="match status" value="1"/>
</dbReference>
<dbReference type="GO" id="GO:0008237">
    <property type="term" value="F:metallopeptidase activity"/>
    <property type="evidence" value="ECO:0007669"/>
    <property type="project" value="UniProtKB-KW"/>
</dbReference>
<dbReference type="InterPro" id="IPR045569">
    <property type="entry name" value="Metalloprtase-TldD/E_C"/>
</dbReference>
<feature type="domain" description="Metalloprotease TldD/E C-terminal" evidence="1">
    <location>
        <begin position="228"/>
        <end position="442"/>
    </location>
</feature>
<dbReference type="EC" id="3.4.-.-" evidence="2"/>
<keyword evidence="2" id="KW-0645">Protease</keyword>
<dbReference type="SUPFAM" id="SSF111283">
    <property type="entry name" value="Putative modulator of DNA gyrase, PmbA/TldD"/>
    <property type="match status" value="1"/>
</dbReference>
<protein>
    <submittedName>
        <fullName evidence="2">Metalloprotease PmbA</fullName>
        <ecNumber evidence="2">3.4.-.-</ecNumber>
    </submittedName>
</protein>
<keyword evidence="2" id="KW-0482">Metalloprotease</keyword>
<dbReference type="EMBL" id="SRRZ01000010">
    <property type="protein sequence ID" value="NQE33128.1"/>
    <property type="molecule type" value="Genomic_DNA"/>
</dbReference>
<keyword evidence="3" id="KW-1185">Reference proteome</keyword>
<proteinExistence type="predicted"/>
<reference evidence="2 3" key="1">
    <citation type="journal article" date="2020" name="Sci. Rep.">
        <title>A novel cyanobacterial geosmin producer, revising GeoA distribution and dispersion patterns in Bacteria.</title>
        <authorList>
            <person name="Churro C."/>
            <person name="Semedo-Aguiar A.P."/>
            <person name="Silva A.D."/>
            <person name="Pereira-Leal J.B."/>
            <person name="Leite R.B."/>
        </authorList>
    </citation>
    <scope>NUCLEOTIDE SEQUENCE [LARGE SCALE GENOMIC DNA]</scope>
    <source>
        <strain evidence="2 3">IPMA8</strain>
    </source>
</reference>